<evidence type="ECO:0000256" key="4">
    <source>
        <dbReference type="ARBA" id="ARBA00023163"/>
    </source>
</evidence>
<dbReference type="Proteomes" id="UP001180715">
    <property type="component" value="Unassembled WGS sequence"/>
</dbReference>
<gene>
    <name evidence="5" type="primary">hrcA</name>
    <name evidence="8" type="ORF">J2S67_000767</name>
</gene>
<comment type="similarity">
    <text evidence="5">Belongs to the HrcA family.</text>
</comment>
<dbReference type="SUPFAM" id="SSF46785">
    <property type="entry name" value="Winged helix' DNA-binding domain"/>
    <property type="match status" value="1"/>
</dbReference>
<feature type="domain" description="HTH deoR-type" evidence="7">
    <location>
        <begin position="45"/>
        <end position="70"/>
    </location>
</feature>
<dbReference type="PANTHER" id="PTHR34824:SF1">
    <property type="entry name" value="HEAT-INDUCIBLE TRANSCRIPTION REPRESSOR HRCA"/>
    <property type="match status" value="1"/>
</dbReference>
<evidence type="ECO:0000259" key="7">
    <source>
        <dbReference type="Pfam" id="PF08220"/>
    </source>
</evidence>
<dbReference type="InterPro" id="IPR001034">
    <property type="entry name" value="DeoR_HTH"/>
</dbReference>
<dbReference type="SUPFAM" id="SSF55781">
    <property type="entry name" value="GAF domain-like"/>
    <property type="match status" value="1"/>
</dbReference>
<dbReference type="HAMAP" id="MF_00081">
    <property type="entry name" value="HrcA"/>
    <property type="match status" value="1"/>
</dbReference>
<dbReference type="InterPro" id="IPR036390">
    <property type="entry name" value="WH_DNA-bd_sf"/>
</dbReference>
<accession>A0ABU1YYQ7</accession>
<comment type="function">
    <text evidence="5">Negative regulator of class I heat shock genes (grpE-dnaK-dnaJ and groELS operons). Prevents heat-shock induction of these operons.</text>
</comment>
<evidence type="ECO:0000256" key="5">
    <source>
        <dbReference type="HAMAP-Rule" id="MF_00081"/>
    </source>
</evidence>
<evidence type="ECO:0000313" key="8">
    <source>
        <dbReference type="EMBL" id="MDR7293499.1"/>
    </source>
</evidence>
<evidence type="ECO:0000313" key="9">
    <source>
        <dbReference type="Proteomes" id="UP001180715"/>
    </source>
</evidence>
<feature type="domain" description="Heat-inducible transcription repressor HrcA C-terminal" evidence="6">
    <location>
        <begin position="114"/>
        <end position="340"/>
    </location>
</feature>
<sequence>MVRPDSDKPVSRATARRVHVLRAVVDDYVNSREPVGSAALVERHNLGVSAATIRNDMAVLEEQGLIEAPHTSAGRIPTEQGYRYFVDRIEDIKPLSAAERRAIHQLLEGAEELDDVLARTARALSALTQQLAVIQIPKVSNTRIRHVEILTMGPGQVLVVVIASNGDVTQRMVPAPHEVSDVDVALVRDQIAEHIVGEPLHAVTGVLTSVSSPPPGDPTGFNLPRQLLDFAHTVARAIASALTAHQVDRVVLSGTANLARSQQDFRKDLTGLLETLEEQVVLLRLLSEMEADDDQVVVRIGSENTHAELTDTSVVASSYGANGSAMLGVLGPTRMDYSGSMGAVRAIARYLSRILSI</sequence>
<reference evidence="8" key="1">
    <citation type="submission" date="2023-07" db="EMBL/GenBank/DDBJ databases">
        <title>Sequencing the genomes of 1000 actinobacteria strains.</title>
        <authorList>
            <person name="Klenk H.-P."/>
        </authorList>
    </citation>
    <scope>NUCLEOTIDE SEQUENCE</scope>
    <source>
        <strain evidence="8">DSM 13068</strain>
    </source>
</reference>
<evidence type="ECO:0000256" key="3">
    <source>
        <dbReference type="ARBA" id="ARBA00023016"/>
    </source>
</evidence>
<dbReference type="NCBIfam" id="TIGR00331">
    <property type="entry name" value="hrcA"/>
    <property type="match status" value="1"/>
</dbReference>
<keyword evidence="9" id="KW-1185">Reference proteome</keyword>
<dbReference type="Gene3D" id="1.10.10.10">
    <property type="entry name" value="Winged helix-like DNA-binding domain superfamily/Winged helix DNA-binding domain"/>
    <property type="match status" value="1"/>
</dbReference>
<evidence type="ECO:0000259" key="6">
    <source>
        <dbReference type="Pfam" id="PF01628"/>
    </source>
</evidence>
<dbReference type="Pfam" id="PF01628">
    <property type="entry name" value="HrcA"/>
    <property type="match status" value="1"/>
</dbReference>
<dbReference type="PANTHER" id="PTHR34824">
    <property type="entry name" value="HEAT-INDUCIBLE TRANSCRIPTION REPRESSOR HRCA"/>
    <property type="match status" value="1"/>
</dbReference>
<keyword evidence="3 5" id="KW-0346">Stress response</keyword>
<organism evidence="8 9">
    <name type="scientific">Pseudoglutamicibacter albus</name>
    <dbReference type="NCBI Taxonomy" id="98671"/>
    <lineage>
        <taxon>Bacteria</taxon>
        <taxon>Bacillati</taxon>
        <taxon>Actinomycetota</taxon>
        <taxon>Actinomycetes</taxon>
        <taxon>Micrococcales</taxon>
        <taxon>Micrococcaceae</taxon>
        <taxon>Pseudoglutamicibacter</taxon>
    </lineage>
</organism>
<dbReference type="InterPro" id="IPR036388">
    <property type="entry name" value="WH-like_DNA-bd_sf"/>
</dbReference>
<keyword evidence="4 5" id="KW-0804">Transcription</keyword>
<keyword evidence="1 5" id="KW-0678">Repressor</keyword>
<comment type="caution">
    <text evidence="8">The sequence shown here is derived from an EMBL/GenBank/DDBJ whole genome shotgun (WGS) entry which is preliminary data.</text>
</comment>
<dbReference type="InterPro" id="IPR021153">
    <property type="entry name" value="HrcA_C"/>
</dbReference>
<evidence type="ECO:0000256" key="1">
    <source>
        <dbReference type="ARBA" id="ARBA00022491"/>
    </source>
</evidence>
<dbReference type="InterPro" id="IPR002571">
    <property type="entry name" value="HrcA"/>
</dbReference>
<evidence type="ECO:0000256" key="2">
    <source>
        <dbReference type="ARBA" id="ARBA00023015"/>
    </source>
</evidence>
<protein>
    <recommendedName>
        <fullName evidence="5">Heat-inducible transcription repressor HrcA</fullName>
    </recommendedName>
</protein>
<name>A0ABU1YYQ7_9MICC</name>
<dbReference type="InterPro" id="IPR029016">
    <property type="entry name" value="GAF-like_dom_sf"/>
</dbReference>
<dbReference type="PIRSF" id="PIRSF005485">
    <property type="entry name" value="HrcA"/>
    <property type="match status" value="1"/>
</dbReference>
<dbReference type="Gene3D" id="3.30.450.40">
    <property type="match status" value="1"/>
</dbReference>
<keyword evidence="2 5" id="KW-0805">Transcription regulation</keyword>
<dbReference type="Pfam" id="PF08220">
    <property type="entry name" value="HTH_DeoR"/>
    <property type="match status" value="1"/>
</dbReference>
<dbReference type="InterPro" id="IPR023120">
    <property type="entry name" value="WHTH_transcript_rep_HrcA_IDD"/>
</dbReference>
<proteinExistence type="inferred from homology"/>
<dbReference type="EMBL" id="JAVDXX010000001">
    <property type="protein sequence ID" value="MDR7293499.1"/>
    <property type="molecule type" value="Genomic_DNA"/>
</dbReference>
<dbReference type="Gene3D" id="3.30.390.60">
    <property type="entry name" value="Heat-inducible transcription repressor hrca homolog, domain 3"/>
    <property type="match status" value="1"/>
</dbReference>